<comment type="similarity">
    <text evidence="1">Belongs to the bacterial ribosomal protein bL19 family.</text>
</comment>
<dbReference type="STRING" id="763407.A0A167NAB4"/>
<organism evidence="4 5">
    <name type="scientific">Phycomyces blakesleeanus (strain ATCC 8743b / DSM 1359 / FGSC 10004 / NBRC 33097 / NRRL 1555)</name>
    <dbReference type="NCBI Taxonomy" id="763407"/>
    <lineage>
        <taxon>Eukaryota</taxon>
        <taxon>Fungi</taxon>
        <taxon>Fungi incertae sedis</taxon>
        <taxon>Mucoromycota</taxon>
        <taxon>Mucoromycotina</taxon>
        <taxon>Mucoromycetes</taxon>
        <taxon>Mucorales</taxon>
        <taxon>Phycomycetaceae</taxon>
        <taxon>Phycomyces</taxon>
    </lineage>
</organism>
<gene>
    <name evidence="4" type="ORF">PHYBLDRAFT_158416</name>
</gene>
<dbReference type="SUPFAM" id="SSF50104">
    <property type="entry name" value="Translation proteins SH3-like domain"/>
    <property type="match status" value="1"/>
</dbReference>
<dbReference type="GeneID" id="28994689"/>
<accession>A0A167NAB4</accession>
<evidence type="ECO:0000313" key="5">
    <source>
        <dbReference type="Proteomes" id="UP000077315"/>
    </source>
</evidence>
<dbReference type="VEuPathDB" id="FungiDB:PHYBLDRAFT_158416"/>
<evidence type="ECO:0000256" key="3">
    <source>
        <dbReference type="ARBA" id="ARBA00023274"/>
    </source>
</evidence>
<dbReference type="RefSeq" id="XP_018293519.1">
    <property type="nucleotide sequence ID" value="XM_018433783.1"/>
</dbReference>
<dbReference type="PANTHER" id="PTHR15680">
    <property type="entry name" value="RIBOSOMAL PROTEIN L19"/>
    <property type="match status" value="1"/>
</dbReference>
<protein>
    <recommendedName>
        <fullName evidence="6">Ribosomal protein L19</fullName>
    </recommendedName>
</protein>
<dbReference type="FunCoup" id="A0A167NAB4">
    <property type="interactions" value="66"/>
</dbReference>
<keyword evidence="5" id="KW-1185">Reference proteome</keyword>
<name>A0A167NAB4_PHYB8</name>
<evidence type="ECO:0008006" key="6">
    <source>
        <dbReference type="Google" id="ProtNLM"/>
    </source>
</evidence>
<dbReference type="Proteomes" id="UP000077315">
    <property type="component" value="Unassembled WGS sequence"/>
</dbReference>
<sequence>MNALKTATARLVARPSIFRAPIVATKLNFSTCTPARNTAALNAKPKNVMEFVDSQLISQANADGRQELFARKNPQGVKPGSILLVETLNSTADKSTSTFMGVCIAIRRKGIDSSFTLRNIVMRVGVEQRFSLYSPLVKSIRILQKPTDLKFRRAKLFYLRDQPGKAFQPLQGLWKQEQLDKAAAVAKK</sequence>
<dbReference type="Gene3D" id="2.30.30.790">
    <property type="match status" value="1"/>
</dbReference>
<evidence type="ECO:0000256" key="2">
    <source>
        <dbReference type="ARBA" id="ARBA00022980"/>
    </source>
</evidence>
<dbReference type="InParanoid" id="A0A167NAB4"/>
<dbReference type="AlphaFoldDB" id="A0A167NAB4"/>
<dbReference type="InterPro" id="IPR001857">
    <property type="entry name" value="Ribosomal_bL19"/>
</dbReference>
<dbReference type="GO" id="GO:0006412">
    <property type="term" value="P:translation"/>
    <property type="evidence" value="ECO:0007669"/>
    <property type="project" value="InterPro"/>
</dbReference>
<dbReference type="GO" id="GO:0005762">
    <property type="term" value="C:mitochondrial large ribosomal subunit"/>
    <property type="evidence" value="ECO:0007669"/>
    <property type="project" value="TreeGrafter"/>
</dbReference>
<keyword evidence="2" id="KW-0689">Ribosomal protein</keyword>
<dbReference type="InterPro" id="IPR008991">
    <property type="entry name" value="Translation_prot_SH3-like_sf"/>
</dbReference>
<dbReference type="Pfam" id="PF01245">
    <property type="entry name" value="Ribosomal_L19"/>
    <property type="match status" value="1"/>
</dbReference>
<dbReference type="PRINTS" id="PR00061">
    <property type="entry name" value="RIBOSOMALL19"/>
</dbReference>
<dbReference type="GO" id="GO:0003735">
    <property type="term" value="F:structural constituent of ribosome"/>
    <property type="evidence" value="ECO:0007669"/>
    <property type="project" value="InterPro"/>
</dbReference>
<dbReference type="EMBL" id="KV440977">
    <property type="protein sequence ID" value="OAD75479.1"/>
    <property type="molecule type" value="Genomic_DNA"/>
</dbReference>
<keyword evidence="3" id="KW-0687">Ribonucleoprotein</keyword>
<evidence type="ECO:0000256" key="1">
    <source>
        <dbReference type="ARBA" id="ARBA00005781"/>
    </source>
</evidence>
<evidence type="ECO:0000313" key="4">
    <source>
        <dbReference type="EMBL" id="OAD75479.1"/>
    </source>
</evidence>
<dbReference type="InterPro" id="IPR038657">
    <property type="entry name" value="Ribosomal_bL19_sf"/>
</dbReference>
<reference evidence="5" key="1">
    <citation type="submission" date="2015-06" db="EMBL/GenBank/DDBJ databases">
        <title>Expansion of signal transduction pathways in fungi by whole-genome duplication.</title>
        <authorList>
            <consortium name="DOE Joint Genome Institute"/>
            <person name="Corrochano L.M."/>
            <person name="Kuo A."/>
            <person name="Marcet-Houben M."/>
            <person name="Polaino S."/>
            <person name="Salamov A."/>
            <person name="Villalobos J.M."/>
            <person name="Alvarez M.I."/>
            <person name="Avalos J."/>
            <person name="Benito E.P."/>
            <person name="Benoit I."/>
            <person name="Burger G."/>
            <person name="Camino L.P."/>
            <person name="Canovas D."/>
            <person name="Cerda-Olmedo E."/>
            <person name="Cheng J.-F."/>
            <person name="Dominguez A."/>
            <person name="Elias M."/>
            <person name="Eslava A.P."/>
            <person name="Glaser F."/>
            <person name="Grimwood J."/>
            <person name="Gutierrez G."/>
            <person name="Heitman J."/>
            <person name="Henrissat B."/>
            <person name="Iturriaga E.A."/>
            <person name="Lang B.F."/>
            <person name="Lavin J.L."/>
            <person name="Lee S."/>
            <person name="Li W."/>
            <person name="Lindquist E."/>
            <person name="Lopez-Garcia S."/>
            <person name="Luque E.M."/>
            <person name="Marcos A.T."/>
            <person name="Martin J."/>
            <person name="McCluskey K."/>
            <person name="Medina H.R."/>
            <person name="Miralles-Duran A."/>
            <person name="Miyazaki A."/>
            <person name="Munoz-Torres E."/>
            <person name="Oguiza J.A."/>
            <person name="Ohm R."/>
            <person name="Olmedo M."/>
            <person name="Orejas M."/>
            <person name="Ortiz-Castellanos L."/>
            <person name="Pisabarro A.G."/>
            <person name="Rodriguez-Romero J."/>
            <person name="Ruiz-Herrera J."/>
            <person name="Ruiz-Vazquez R."/>
            <person name="Sanz C."/>
            <person name="Schackwitz W."/>
            <person name="Schmutz J."/>
            <person name="Shahriari M."/>
            <person name="Shelest E."/>
            <person name="Silva-Franco F."/>
            <person name="Soanes D."/>
            <person name="Syed K."/>
            <person name="Tagua V.G."/>
            <person name="Talbot N.J."/>
            <person name="Thon M."/>
            <person name="De vries R.P."/>
            <person name="Wiebenga A."/>
            <person name="Yadav J.S."/>
            <person name="Braun E.L."/>
            <person name="Baker S."/>
            <person name="Garre V."/>
            <person name="Horwitz B."/>
            <person name="Torres-Martinez S."/>
            <person name="Idnurm A."/>
            <person name="Herrera-Estrella A."/>
            <person name="Gabaldon T."/>
            <person name="Grigoriev I.V."/>
        </authorList>
    </citation>
    <scope>NUCLEOTIDE SEQUENCE [LARGE SCALE GENOMIC DNA]</scope>
    <source>
        <strain evidence="5">NRRL 1555(-)</strain>
    </source>
</reference>
<proteinExistence type="inferred from homology"/>
<dbReference type="PANTHER" id="PTHR15680:SF9">
    <property type="entry name" value="LARGE RIBOSOMAL SUBUNIT PROTEIN BL19M"/>
    <property type="match status" value="1"/>
</dbReference>
<dbReference type="OrthoDB" id="432645at2759"/>